<dbReference type="EMBL" id="JASBWT010000060">
    <property type="protein sequence ID" value="KAJ9091186.1"/>
    <property type="molecule type" value="Genomic_DNA"/>
</dbReference>
<dbReference type="Proteomes" id="UP001227268">
    <property type="component" value="Unassembled WGS sequence"/>
</dbReference>
<evidence type="ECO:0000313" key="1">
    <source>
        <dbReference type="EMBL" id="KAJ9091186.1"/>
    </source>
</evidence>
<gene>
    <name evidence="1" type="ORF">QFC21_007307</name>
</gene>
<protein>
    <submittedName>
        <fullName evidence="1">Uncharacterized protein</fullName>
    </submittedName>
</protein>
<accession>A0ACC2UX53</accession>
<comment type="caution">
    <text evidence="1">The sequence shown here is derived from an EMBL/GenBank/DDBJ whole genome shotgun (WGS) entry which is preliminary data.</text>
</comment>
<reference evidence="1" key="1">
    <citation type="submission" date="2023-04" db="EMBL/GenBank/DDBJ databases">
        <title>Draft Genome sequencing of Naganishia species isolated from polar environments using Oxford Nanopore Technology.</title>
        <authorList>
            <person name="Leo P."/>
            <person name="Venkateswaran K."/>
        </authorList>
    </citation>
    <scope>NUCLEOTIDE SEQUENCE</scope>
    <source>
        <strain evidence="1">MNA-CCFEE 5423</strain>
    </source>
</reference>
<evidence type="ECO:0000313" key="2">
    <source>
        <dbReference type="Proteomes" id="UP001227268"/>
    </source>
</evidence>
<keyword evidence="2" id="KW-1185">Reference proteome</keyword>
<organism evidence="1 2">
    <name type="scientific">Naganishia friedmannii</name>
    <dbReference type="NCBI Taxonomy" id="89922"/>
    <lineage>
        <taxon>Eukaryota</taxon>
        <taxon>Fungi</taxon>
        <taxon>Dikarya</taxon>
        <taxon>Basidiomycota</taxon>
        <taxon>Agaricomycotina</taxon>
        <taxon>Tremellomycetes</taxon>
        <taxon>Filobasidiales</taxon>
        <taxon>Filobasidiaceae</taxon>
        <taxon>Naganishia</taxon>
    </lineage>
</organism>
<name>A0ACC2UX53_9TREE</name>
<sequence>MGIQLTSVGTVSDDDWKQIKAAKRFPDQFKDPMYEVGKKAVELGLVGDALYETLPLIIRYNRFTMKKYVLDKMKDYQTEYYETVKRETLPVLKAAIETTMEKQVLDYNAAQELYGASH</sequence>
<proteinExistence type="predicted"/>